<accession>A0A0E9T885</accession>
<sequence>MSRETGIFLSILGSVDLPILLHLLVERFGH</sequence>
<name>A0A0E9T885_ANGAN</name>
<dbReference type="EMBL" id="GBXM01059619">
    <property type="protein sequence ID" value="JAH48958.1"/>
    <property type="molecule type" value="Transcribed_RNA"/>
</dbReference>
<dbReference type="AlphaFoldDB" id="A0A0E9T885"/>
<protein>
    <submittedName>
        <fullName evidence="2">Uncharacterized protein</fullName>
    </submittedName>
</protein>
<feature type="transmembrane region" description="Helical" evidence="1">
    <location>
        <begin position="6"/>
        <end position="25"/>
    </location>
</feature>
<reference evidence="2" key="2">
    <citation type="journal article" date="2015" name="Fish Shellfish Immunol.">
        <title>Early steps in the European eel (Anguilla anguilla)-Vibrio vulnificus interaction in the gills: Role of the RtxA13 toxin.</title>
        <authorList>
            <person name="Callol A."/>
            <person name="Pajuelo D."/>
            <person name="Ebbesson L."/>
            <person name="Teles M."/>
            <person name="MacKenzie S."/>
            <person name="Amaro C."/>
        </authorList>
    </citation>
    <scope>NUCLEOTIDE SEQUENCE</scope>
</reference>
<organism evidence="2">
    <name type="scientific">Anguilla anguilla</name>
    <name type="common">European freshwater eel</name>
    <name type="synonym">Muraena anguilla</name>
    <dbReference type="NCBI Taxonomy" id="7936"/>
    <lineage>
        <taxon>Eukaryota</taxon>
        <taxon>Metazoa</taxon>
        <taxon>Chordata</taxon>
        <taxon>Craniata</taxon>
        <taxon>Vertebrata</taxon>
        <taxon>Euteleostomi</taxon>
        <taxon>Actinopterygii</taxon>
        <taxon>Neopterygii</taxon>
        <taxon>Teleostei</taxon>
        <taxon>Anguilliformes</taxon>
        <taxon>Anguillidae</taxon>
        <taxon>Anguilla</taxon>
    </lineage>
</organism>
<evidence type="ECO:0000313" key="2">
    <source>
        <dbReference type="EMBL" id="JAH48958.1"/>
    </source>
</evidence>
<keyword evidence="1" id="KW-1133">Transmembrane helix</keyword>
<keyword evidence="1" id="KW-0472">Membrane</keyword>
<keyword evidence="1" id="KW-0812">Transmembrane</keyword>
<evidence type="ECO:0000256" key="1">
    <source>
        <dbReference type="SAM" id="Phobius"/>
    </source>
</evidence>
<reference evidence="2" key="1">
    <citation type="submission" date="2014-11" db="EMBL/GenBank/DDBJ databases">
        <authorList>
            <person name="Amaro Gonzalez C."/>
        </authorList>
    </citation>
    <scope>NUCLEOTIDE SEQUENCE</scope>
</reference>
<proteinExistence type="predicted"/>